<dbReference type="RefSeq" id="WP_074635155.1">
    <property type="nucleotide sequence ID" value="NZ_CP160849.1"/>
</dbReference>
<organism evidence="1 2">
    <name type="scientific">Sulfitobacter pontiacus</name>
    <dbReference type="NCBI Taxonomy" id="60137"/>
    <lineage>
        <taxon>Bacteria</taxon>
        <taxon>Pseudomonadati</taxon>
        <taxon>Pseudomonadota</taxon>
        <taxon>Alphaproteobacteria</taxon>
        <taxon>Rhodobacterales</taxon>
        <taxon>Roseobacteraceae</taxon>
        <taxon>Sulfitobacter</taxon>
    </lineage>
</organism>
<evidence type="ECO:0000313" key="1">
    <source>
        <dbReference type="EMBL" id="SDW59162.1"/>
    </source>
</evidence>
<gene>
    <name evidence="1" type="ORF">SAMN04488041_102608</name>
</gene>
<dbReference type="InterPro" id="IPR021848">
    <property type="entry name" value="HODM_asu-like"/>
</dbReference>
<accession>A0A1H2USU3</accession>
<evidence type="ECO:0008006" key="3">
    <source>
        <dbReference type="Google" id="ProtNLM"/>
    </source>
</evidence>
<protein>
    <recommendedName>
        <fullName evidence="3">DUF3445 domain-containing protein</fullName>
    </recommendedName>
</protein>
<name>A0A1H2USU3_9RHOB</name>
<evidence type="ECO:0000313" key="2">
    <source>
        <dbReference type="Proteomes" id="UP000183076"/>
    </source>
</evidence>
<reference evidence="2" key="1">
    <citation type="submission" date="2016-10" db="EMBL/GenBank/DDBJ databases">
        <authorList>
            <person name="Varghese N."/>
            <person name="Submissions S."/>
        </authorList>
    </citation>
    <scope>NUCLEOTIDE SEQUENCE [LARGE SCALE GENOMIC DNA]</scope>
    <source>
        <strain evidence="2">DSM 10014</strain>
    </source>
</reference>
<dbReference type="STRING" id="60137.SAMN04488041_102608"/>
<proteinExistence type="predicted"/>
<dbReference type="Pfam" id="PF11927">
    <property type="entry name" value="HODM_asu-like"/>
    <property type="match status" value="1"/>
</dbReference>
<dbReference type="Proteomes" id="UP000183076">
    <property type="component" value="Unassembled WGS sequence"/>
</dbReference>
<dbReference type="GeneID" id="94021673"/>
<sequence>MPVILQTRLPDAQTGTPGLPGTGPCGAEDWLLMDEAYAPQMVYREALLADRPEAVFYQSEVARPAAAELLSEALALLPRFGFTLGADAVVCPDGRKVTLDRSQPLWTLAHLVQEDLCILQKRGDEHVLTAAALCFPANWRLADKIEQPLTGIHAPVEEYDADIARRVQRLFDGVRAGRPLWRFNKLRYADADLHQPRRRETGSDMPFIRSERQCILRLPESDAVVFTIHTYVVRDGDAPA</sequence>
<dbReference type="EMBL" id="FNNB01000002">
    <property type="protein sequence ID" value="SDW59162.1"/>
    <property type="molecule type" value="Genomic_DNA"/>
</dbReference>
<dbReference type="AlphaFoldDB" id="A0A1H2USU3"/>